<proteinExistence type="predicted"/>
<dbReference type="SUPFAM" id="SSF54593">
    <property type="entry name" value="Glyoxalase/Bleomycin resistance protein/Dihydroxybiphenyl dioxygenase"/>
    <property type="match status" value="1"/>
</dbReference>
<dbReference type="AlphaFoldDB" id="A0A1B1A8J7"/>
<dbReference type="InterPro" id="IPR004360">
    <property type="entry name" value="Glyas_Fos-R_dOase_dom"/>
</dbReference>
<dbReference type="OrthoDB" id="9796521at2"/>
<organism evidence="2 3">
    <name type="scientific">Tritonibacter mobilis F1926</name>
    <dbReference type="NCBI Taxonomy" id="1265309"/>
    <lineage>
        <taxon>Bacteria</taxon>
        <taxon>Pseudomonadati</taxon>
        <taxon>Pseudomonadota</taxon>
        <taxon>Alphaproteobacteria</taxon>
        <taxon>Rhodobacterales</taxon>
        <taxon>Paracoccaceae</taxon>
        <taxon>Tritonibacter</taxon>
    </lineage>
</organism>
<dbReference type="EMBL" id="CP015231">
    <property type="protein sequence ID" value="ANP42847.1"/>
    <property type="molecule type" value="Genomic_DNA"/>
</dbReference>
<sequence length="122" mass="13507">MKITTAGLILFTSHYQACVTFYRDCLRLRLLHSINRPGETLSTFDLGGAYLMIEPAEDLAAPLARLPLKLRFNVPDIKASCEDLRQRGVEVRLLHHGWGSTAEFCDPAGTRCALRSDAGFGV</sequence>
<evidence type="ECO:0000313" key="2">
    <source>
        <dbReference type="EMBL" id="ANP42847.1"/>
    </source>
</evidence>
<gene>
    <name evidence="2" type="ORF">K529_018965</name>
</gene>
<dbReference type="PROSITE" id="PS51819">
    <property type="entry name" value="VOC"/>
    <property type="match status" value="1"/>
</dbReference>
<dbReference type="Pfam" id="PF00903">
    <property type="entry name" value="Glyoxalase"/>
    <property type="match status" value="1"/>
</dbReference>
<dbReference type="Proteomes" id="UP000013243">
    <property type="component" value="Plasmid unnamed1"/>
</dbReference>
<dbReference type="InterPro" id="IPR037523">
    <property type="entry name" value="VOC_core"/>
</dbReference>
<accession>A0A1B1A8J7</accession>
<name>A0A1B1A8J7_9RHOB</name>
<evidence type="ECO:0000313" key="3">
    <source>
        <dbReference type="Proteomes" id="UP000013243"/>
    </source>
</evidence>
<keyword evidence="2" id="KW-0614">Plasmid</keyword>
<dbReference type="GeneID" id="28251961"/>
<geneLocation type="plasmid" evidence="2 3">
    <name>unnamed1</name>
</geneLocation>
<dbReference type="KEGG" id="rmb:K529_018965"/>
<dbReference type="RefSeq" id="WP_005675675.1">
    <property type="nucleotide sequence ID" value="NZ_CP015231.1"/>
</dbReference>
<reference evidence="2 3" key="1">
    <citation type="journal article" date="2016" name="ISME J.">
        <title>Global occurrence and heterogeneity of the Roseobacter-clade species Ruegeria mobilis.</title>
        <authorList>
            <person name="Sonnenschein E."/>
            <person name="Gram L."/>
        </authorList>
    </citation>
    <scope>NUCLEOTIDE SEQUENCE [LARGE SCALE GENOMIC DNA]</scope>
    <source>
        <strain evidence="2 3">F1926</strain>
        <plasmid evidence="2 3">unnamed1</plasmid>
    </source>
</reference>
<feature type="domain" description="VOC" evidence="1">
    <location>
        <begin position="4"/>
        <end position="117"/>
    </location>
</feature>
<evidence type="ECO:0000259" key="1">
    <source>
        <dbReference type="PROSITE" id="PS51819"/>
    </source>
</evidence>
<protein>
    <submittedName>
        <fullName evidence="2">Glyoxalase</fullName>
    </submittedName>
</protein>
<dbReference type="Gene3D" id="3.10.180.10">
    <property type="entry name" value="2,3-Dihydroxybiphenyl 1,2-Dioxygenase, domain 1"/>
    <property type="match status" value="1"/>
</dbReference>
<dbReference type="InterPro" id="IPR029068">
    <property type="entry name" value="Glyas_Bleomycin-R_OHBP_Dase"/>
</dbReference>